<dbReference type="OrthoDB" id="6372740at2759"/>
<accession>A0A8J5CDG7</accession>
<evidence type="ECO:0000259" key="1">
    <source>
        <dbReference type="PROSITE" id="PS51186"/>
    </source>
</evidence>
<proteinExistence type="predicted"/>
<dbReference type="PANTHER" id="PTHR20958:SF6">
    <property type="entry name" value="GLYCINE N-ACYLTRANSFERASE-LIKE PROTEIN"/>
    <property type="match status" value="1"/>
</dbReference>
<dbReference type="GO" id="GO:0016747">
    <property type="term" value="F:acyltransferase activity, transferring groups other than amino-acyl groups"/>
    <property type="evidence" value="ECO:0007669"/>
    <property type="project" value="InterPro"/>
</dbReference>
<name>A0A8J5CDG7_CHIOP</name>
<dbReference type="Proteomes" id="UP000770661">
    <property type="component" value="Unassembled WGS sequence"/>
</dbReference>
<comment type="caution">
    <text evidence="2">The sequence shown here is derived from an EMBL/GenBank/DDBJ whole genome shotgun (WGS) entry which is preliminary data.</text>
</comment>
<dbReference type="Pfam" id="PF08445">
    <property type="entry name" value="FR47"/>
    <property type="match status" value="1"/>
</dbReference>
<dbReference type="Gene3D" id="3.40.630.30">
    <property type="match status" value="1"/>
</dbReference>
<dbReference type="InterPro" id="IPR053225">
    <property type="entry name" value="Acyl-CoA_N-acyltransferase"/>
</dbReference>
<dbReference type="AlphaFoldDB" id="A0A8J5CDG7"/>
<dbReference type="PANTHER" id="PTHR20958">
    <property type="entry name" value="GLYCINE N-ACYLTRANSFERASE-LIKE PROTEIN"/>
    <property type="match status" value="1"/>
</dbReference>
<organism evidence="2 3">
    <name type="scientific">Chionoecetes opilio</name>
    <name type="common">Atlantic snow crab</name>
    <name type="synonym">Cancer opilio</name>
    <dbReference type="NCBI Taxonomy" id="41210"/>
    <lineage>
        <taxon>Eukaryota</taxon>
        <taxon>Metazoa</taxon>
        <taxon>Ecdysozoa</taxon>
        <taxon>Arthropoda</taxon>
        <taxon>Crustacea</taxon>
        <taxon>Multicrustacea</taxon>
        <taxon>Malacostraca</taxon>
        <taxon>Eumalacostraca</taxon>
        <taxon>Eucarida</taxon>
        <taxon>Decapoda</taxon>
        <taxon>Pleocyemata</taxon>
        <taxon>Brachyura</taxon>
        <taxon>Eubrachyura</taxon>
        <taxon>Majoidea</taxon>
        <taxon>Majidae</taxon>
        <taxon>Chionoecetes</taxon>
    </lineage>
</organism>
<dbReference type="InterPro" id="IPR016181">
    <property type="entry name" value="Acyl_CoA_acyltransferase"/>
</dbReference>
<dbReference type="InterPro" id="IPR000182">
    <property type="entry name" value="GNAT_dom"/>
</dbReference>
<reference evidence="2" key="1">
    <citation type="submission" date="2020-07" db="EMBL/GenBank/DDBJ databases">
        <title>The High-quality genome of the commercially important snow crab, Chionoecetes opilio.</title>
        <authorList>
            <person name="Jeong J.-H."/>
            <person name="Ryu S."/>
        </authorList>
    </citation>
    <scope>NUCLEOTIDE SEQUENCE</scope>
    <source>
        <strain evidence="2">MADBK_172401_WGS</strain>
        <tissue evidence="2">Digestive gland</tissue>
    </source>
</reference>
<protein>
    <submittedName>
        <fullName evidence="2">Glycine N-acyltransferase-like protein 3</fullName>
    </submittedName>
</protein>
<evidence type="ECO:0000313" key="3">
    <source>
        <dbReference type="Proteomes" id="UP000770661"/>
    </source>
</evidence>
<dbReference type="EMBL" id="JACEEZ010025183">
    <property type="protein sequence ID" value="KAG0703720.1"/>
    <property type="molecule type" value="Genomic_DNA"/>
</dbReference>
<dbReference type="PROSITE" id="PS51186">
    <property type="entry name" value="GNAT"/>
    <property type="match status" value="1"/>
</dbReference>
<keyword evidence="3" id="KW-1185">Reference proteome</keyword>
<evidence type="ECO:0000313" key="2">
    <source>
        <dbReference type="EMBL" id="KAG0703720.1"/>
    </source>
</evidence>
<sequence length="311" mass="34721">MATLGEEVHVGLRQVRKDELEALKQRLARHLPHSLAVYGAVSLAARYGLHSQGPASILVPTGPRPSCLAVIAPITSGTKPNALRVFWSLEEHTAKDVTDRLSRLPHLDWNQPVLINCVSTVLPSLQSLSSWGRRRVTLQAPHIVHLYQLKAPTTMNTKLPQMYHVTRLRKEDASAVWTNWEFKTFDSMENVRNDIIHFPSVGIRERGPEDGAGSLQQEAEEILVSWTRTHKFGLMRNTFTLPQHRRQGLAGAATMALANQLLQEGLPAFVAIEESNTASVQLHEKLGFERQIGVVDVELLFTEAVNQDYLG</sequence>
<dbReference type="InterPro" id="IPR013653">
    <property type="entry name" value="GCN5-like_dom"/>
</dbReference>
<dbReference type="SUPFAM" id="SSF55729">
    <property type="entry name" value="Acyl-CoA N-acyltransferases (Nat)"/>
    <property type="match status" value="1"/>
</dbReference>
<feature type="domain" description="N-acetyltransferase" evidence="1">
    <location>
        <begin position="163"/>
        <end position="308"/>
    </location>
</feature>
<gene>
    <name evidence="2" type="primary">GLYATL3_5</name>
    <name evidence="2" type="ORF">GWK47_002778</name>
</gene>